<evidence type="ECO:0000256" key="1">
    <source>
        <dbReference type="SAM" id="Phobius"/>
    </source>
</evidence>
<keyword evidence="1" id="KW-1133">Transmembrane helix</keyword>
<organism evidence="2 3">
    <name type="scientific">Candidatus Chisholmbacteria bacterium RIFCSPHIGHO2_01_FULL_49_18</name>
    <dbReference type="NCBI Taxonomy" id="1797590"/>
    <lineage>
        <taxon>Bacteria</taxon>
        <taxon>Candidatus Chisholmiibacteriota</taxon>
    </lineage>
</organism>
<keyword evidence="1" id="KW-0472">Membrane</keyword>
<dbReference type="Proteomes" id="UP000179069">
    <property type="component" value="Unassembled WGS sequence"/>
</dbReference>
<feature type="transmembrane region" description="Helical" evidence="1">
    <location>
        <begin position="77"/>
        <end position="106"/>
    </location>
</feature>
<protein>
    <submittedName>
        <fullName evidence="2">Uncharacterized protein</fullName>
    </submittedName>
</protein>
<feature type="transmembrane region" description="Helical" evidence="1">
    <location>
        <begin position="118"/>
        <end position="140"/>
    </location>
</feature>
<reference evidence="2 3" key="1">
    <citation type="journal article" date="2016" name="Nat. Commun.">
        <title>Thousands of microbial genomes shed light on interconnected biogeochemical processes in an aquifer system.</title>
        <authorList>
            <person name="Anantharaman K."/>
            <person name="Brown C.T."/>
            <person name="Hug L.A."/>
            <person name="Sharon I."/>
            <person name="Castelle C.J."/>
            <person name="Probst A.J."/>
            <person name="Thomas B.C."/>
            <person name="Singh A."/>
            <person name="Wilkins M.J."/>
            <person name="Karaoz U."/>
            <person name="Brodie E.L."/>
            <person name="Williams K.H."/>
            <person name="Hubbard S.S."/>
            <person name="Banfield J.F."/>
        </authorList>
    </citation>
    <scope>NUCLEOTIDE SEQUENCE [LARGE SCALE GENOMIC DNA]</scope>
</reference>
<keyword evidence="1" id="KW-0812">Transmembrane</keyword>
<sequence length="146" mass="16098">MNSFLKFAALPLVGLYRAIIFAPDGFRAMSEEGELLKTNIVVFFGNVCRWGYIWAIAKLDEVTLSVSAAGMMGNAPMSVLFNAIVPRAIISLILSVLVTAASWKWLREHFSPAHAKWVAFFLGFWAEPTVGVLGTLFRLITTGAWT</sequence>
<dbReference type="AlphaFoldDB" id="A0A1G1VLN0"/>
<accession>A0A1G1VLN0</accession>
<dbReference type="EMBL" id="MHCI01000018">
    <property type="protein sequence ID" value="OGY16275.1"/>
    <property type="molecule type" value="Genomic_DNA"/>
</dbReference>
<evidence type="ECO:0000313" key="2">
    <source>
        <dbReference type="EMBL" id="OGY16275.1"/>
    </source>
</evidence>
<comment type="caution">
    <text evidence="2">The sequence shown here is derived from an EMBL/GenBank/DDBJ whole genome shotgun (WGS) entry which is preliminary data.</text>
</comment>
<gene>
    <name evidence="2" type="ORF">A2785_01640</name>
</gene>
<name>A0A1G1VLN0_9BACT</name>
<proteinExistence type="predicted"/>
<evidence type="ECO:0000313" key="3">
    <source>
        <dbReference type="Proteomes" id="UP000179069"/>
    </source>
</evidence>